<protein>
    <submittedName>
        <fullName evidence="1">Uncharacterized protein</fullName>
    </submittedName>
</protein>
<dbReference type="EMBL" id="KB468042">
    <property type="protein sequence ID" value="PCH39686.1"/>
    <property type="molecule type" value="Genomic_DNA"/>
</dbReference>
<evidence type="ECO:0000313" key="2">
    <source>
        <dbReference type="Proteomes" id="UP000218811"/>
    </source>
</evidence>
<sequence length="112" mass="11924">MPSQAPKLLLTPLSSAALALFRPHLLTFLIMPTIDAGLMSTVMCPNPATCTTFVFLLPADGADHEGKVHDEQEHVNGRTAITVRGCLKGMVDVLLSVLLPLADAHVANQLVI</sequence>
<dbReference type="AlphaFoldDB" id="A0A2H3JBX3"/>
<evidence type="ECO:0000313" key="1">
    <source>
        <dbReference type="EMBL" id="PCH39686.1"/>
    </source>
</evidence>
<name>A0A2H3JBX3_WOLCO</name>
<keyword evidence="2" id="KW-1185">Reference proteome</keyword>
<reference evidence="1 2" key="1">
    <citation type="journal article" date="2012" name="Science">
        <title>The Paleozoic origin of enzymatic lignin decomposition reconstructed from 31 fungal genomes.</title>
        <authorList>
            <person name="Floudas D."/>
            <person name="Binder M."/>
            <person name="Riley R."/>
            <person name="Barry K."/>
            <person name="Blanchette R.A."/>
            <person name="Henrissat B."/>
            <person name="Martinez A.T."/>
            <person name="Otillar R."/>
            <person name="Spatafora J.W."/>
            <person name="Yadav J.S."/>
            <person name="Aerts A."/>
            <person name="Benoit I."/>
            <person name="Boyd A."/>
            <person name="Carlson A."/>
            <person name="Copeland A."/>
            <person name="Coutinho P.M."/>
            <person name="de Vries R.P."/>
            <person name="Ferreira P."/>
            <person name="Findley K."/>
            <person name="Foster B."/>
            <person name="Gaskell J."/>
            <person name="Glotzer D."/>
            <person name="Gorecki P."/>
            <person name="Heitman J."/>
            <person name="Hesse C."/>
            <person name="Hori C."/>
            <person name="Igarashi K."/>
            <person name="Jurgens J.A."/>
            <person name="Kallen N."/>
            <person name="Kersten P."/>
            <person name="Kohler A."/>
            <person name="Kuees U."/>
            <person name="Kumar T.K.A."/>
            <person name="Kuo A."/>
            <person name="LaButti K."/>
            <person name="Larrondo L.F."/>
            <person name="Lindquist E."/>
            <person name="Ling A."/>
            <person name="Lombard V."/>
            <person name="Lucas S."/>
            <person name="Lundell T."/>
            <person name="Martin R."/>
            <person name="McLaughlin D.J."/>
            <person name="Morgenstern I."/>
            <person name="Morin E."/>
            <person name="Murat C."/>
            <person name="Nagy L.G."/>
            <person name="Nolan M."/>
            <person name="Ohm R.A."/>
            <person name="Patyshakuliyeva A."/>
            <person name="Rokas A."/>
            <person name="Ruiz-Duenas F.J."/>
            <person name="Sabat G."/>
            <person name="Salamov A."/>
            <person name="Samejima M."/>
            <person name="Schmutz J."/>
            <person name="Slot J.C."/>
            <person name="St John F."/>
            <person name="Stenlid J."/>
            <person name="Sun H."/>
            <person name="Sun S."/>
            <person name="Syed K."/>
            <person name="Tsang A."/>
            <person name="Wiebenga A."/>
            <person name="Young D."/>
            <person name="Pisabarro A."/>
            <person name="Eastwood D.C."/>
            <person name="Martin F."/>
            <person name="Cullen D."/>
            <person name="Grigoriev I.V."/>
            <person name="Hibbett D.S."/>
        </authorList>
    </citation>
    <scope>NUCLEOTIDE SEQUENCE [LARGE SCALE GENOMIC DNA]</scope>
    <source>
        <strain evidence="1 2">MD-104</strain>
    </source>
</reference>
<accession>A0A2H3JBX3</accession>
<proteinExistence type="predicted"/>
<gene>
    <name evidence="1" type="ORF">WOLCODRAFT_159274</name>
</gene>
<dbReference type="Proteomes" id="UP000218811">
    <property type="component" value="Unassembled WGS sequence"/>
</dbReference>
<organism evidence="1 2">
    <name type="scientific">Wolfiporia cocos (strain MD-104)</name>
    <name type="common">Brown rot fungus</name>
    <dbReference type="NCBI Taxonomy" id="742152"/>
    <lineage>
        <taxon>Eukaryota</taxon>
        <taxon>Fungi</taxon>
        <taxon>Dikarya</taxon>
        <taxon>Basidiomycota</taxon>
        <taxon>Agaricomycotina</taxon>
        <taxon>Agaricomycetes</taxon>
        <taxon>Polyporales</taxon>
        <taxon>Phaeolaceae</taxon>
        <taxon>Wolfiporia</taxon>
    </lineage>
</organism>